<name>A0A0G3W5L0_9CLOT</name>
<dbReference type="SUPFAM" id="SSF55383">
    <property type="entry name" value="Copper amine oxidase, domain N"/>
    <property type="match status" value="1"/>
</dbReference>
<dbReference type="STRING" id="84022.CACET_c01300"/>
<dbReference type="Proteomes" id="UP000035704">
    <property type="component" value="Chromosome"/>
</dbReference>
<dbReference type="Pfam" id="PF07833">
    <property type="entry name" value="Cu_amine_oxidN1"/>
    <property type="match status" value="1"/>
</dbReference>
<feature type="region of interest" description="Disordered" evidence="1">
    <location>
        <begin position="104"/>
        <end position="138"/>
    </location>
</feature>
<reference evidence="3 4" key="1">
    <citation type="submission" date="2014-10" db="EMBL/GenBank/DDBJ databases">
        <title>Genome sequence of Clostridium aceticum DSM 1496.</title>
        <authorList>
            <person name="Poehlein A."/>
            <person name="Schiel-Bengelsdorf B."/>
            <person name="Gottschalk G."/>
            <person name="Duerre P."/>
            <person name="Daniel R."/>
        </authorList>
    </citation>
    <scope>NUCLEOTIDE SEQUENCE [LARGE SCALE GENOMIC DNA]</scope>
    <source>
        <strain evidence="3 4">DSM 1496</strain>
    </source>
</reference>
<dbReference type="PATRIC" id="fig|84022.6.peg.126"/>
<dbReference type="AlphaFoldDB" id="A0A0G3W5L0"/>
<evidence type="ECO:0000313" key="4">
    <source>
        <dbReference type="Proteomes" id="UP000035704"/>
    </source>
</evidence>
<dbReference type="EMBL" id="CP009687">
    <property type="protein sequence ID" value="AKL93648.1"/>
    <property type="molecule type" value="Genomic_DNA"/>
</dbReference>
<proteinExistence type="predicted"/>
<keyword evidence="4" id="KW-1185">Reference proteome</keyword>
<evidence type="ECO:0000256" key="1">
    <source>
        <dbReference type="SAM" id="MobiDB-lite"/>
    </source>
</evidence>
<sequence length="260" mass="30065">MSNKFSFKQLKVLSAGIVIGATLIAPAISFANTSISAWLTNDIAIFFNGHQKTLPEGYEILVYNGRTYTPARFVAEELGAEVVWDEASRNIFISYDKKPKEEVVDEKPIQEVVEEENQEKEEKQEKQEEEKQPQKNYRKLPLSKSFHEAYVEVTVVHIDTNETVVYVEMEGRRENIPVQLNQMASKLEFGDTVYRPQDLKRSVNPIDTRWYHDVREDDKITGWVKFPKIPEDTKNLTLYLEFFRNDGTSEATGMEFDIAL</sequence>
<dbReference type="RefSeq" id="WP_052661379.1">
    <property type="nucleotide sequence ID" value="NZ_CP009687.1"/>
</dbReference>
<dbReference type="InterPro" id="IPR036582">
    <property type="entry name" value="Mao_N_sf"/>
</dbReference>
<dbReference type="OrthoDB" id="9783944at2"/>
<dbReference type="KEGG" id="cace:CACET_c01300"/>
<protein>
    <submittedName>
        <fullName evidence="3">Copper amine oxidase domain-containing protein</fullName>
    </submittedName>
</protein>
<dbReference type="InterPro" id="IPR012854">
    <property type="entry name" value="Cu_amine_oxidase-like_N"/>
</dbReference>
<feature type="compositionally biased region" description="Basic and acidic residues" evidence="1">
    <location>
        <begin position="120"/>
        <end position="133"/>
    </location>
</feature>
<evidence type="ECO:0000259" key="2">
    <source>
        <dbReference type="Pfam" id="PF07833"/>
    </source>
</evidence>
<evidence type="ECO:0000313" key="3">
    <source>
        <dbReference type="EMBL" id="AKL93648.1"/>
    </source>
</evidence>
<gene>
    <name evidence="3" type="ORF">CACET_c01300</name>
</gene>
<feature type="domain" description="Copper amine oxidase-like N-terminal" evidence="2">
    <location>
        <begin position="33"/>
        <end position="93"/>
    </location>
</feature>
<organism evidence="3 4">
    <name type="scientific">Clostridium aceticum</name>
    <dbReference type="NCBI Taxonomy" id="84022"/>
    <lineage>
        <taxon>Bacteria</taxon>
        <taxon>Bacillati</taxon>
        <taxon>Bacillota</taxon>
        <taxon>Clostridia</taxon>
        <taxon>Eubacteriales</taxon>
        <taxon>Clostridiaceae</taxon>
        <taxon>Clostridium</taxon>
    </lineage>
</organism>
<accession>A0A0G3W5L0</accession>